<evidence type="ECO:0000313" key="2">
    <source>
        <dbReference type="Proteomes" id="UP000237347"/>
    </source>
</evidence>
<dbReference type="AlphaFoldDB" id="A0AAW0LRG1"/>
<organism evidence="1 2">
    <name type="scientific">Quercus suber</name>
    <name type="common">Cork oak</name>
    <dbReference type="NCBI Taxonomy" id="58331"/>
    <lineage>
        <taxon>Eukaryota</taxon>
        <taxon>Viridiplantae</taxon>
        <taxon>Streptophyta</taxon>
        <taxon>Embryophyta</taxon>
        <taxon>Tracheophyta</taxon>
        <taxon>Spermatophyta</taxon>
        <taxon>Magnoliopsida</taxon>
        <taxon>eudicotyledons</taxon>
        <taxon>Gunneridae</taxon>
        <taxon>Pentapetalae</taxon>
        <taxon>rosids</taxon>
        <taxon>fabids</taxon>
        <taxon>Fagales</taxon>
        <taxon>Fagaceae</taxon>
        <taxon>Quercus</taxon>
    </lineage>
</organism>
<reference evidence="1 2" key="1">
    <citation type="journal article" date="2018" name="Sci. Data">
        <title>The draft genome sequence of cork oak.</title>
        <authorList>
            <person name="Ramos A.M."/>
            <person name="Usie A."/>
            <person name="Barbosa P."/>
            <person name="Barros P.M."/>
            <person name="Capote T."/>
            <person name="Chaves I."/>
            <person name="Simoes F."/>
            <person name="Abreu I."/>
            <person name="Carrasquinho I."/>
            <person name="Faro C."/>
            <person name="Guimaraes J.B."/>
            <person name="Mendonca D."/>
            <person name="Nobrega F."/>
            <person name="Rodrigues L."/>
            <person name="Saibo N.J.M."/>
            <person name="Varela M.C."/>
            <person name="Egas C."/>
            <person name="Matos J."/>
            <person name="Miguel C.M."/>
            <person name="Oliveira M.M."/>
            <person name="Ricardo C.P."/>
            <person name="Goncalves S."/>
        </authorList>
    </citation>
    <scope>NUCLEOTIDE SEQUENCE [LARGE SCALE GENOMIC DNA]</scope>
    <source>
        <strain evidence="2">cv. HL8</strain>
    </source>
</reference>
<evidence type="ECO:0008006" key="3">
    <source>
        <dbReference type="Google" id="ProtNLM"/>
    </source>
</evidence>
<evidence type="ECO:0000313" key="1">
    <source>
        <dbReference type="EMBL" id="KAK7853732.1"/>
    </source>
</evidence>
<protein>
    <recommendedName>
        <fullName evidence="3">BZIP domain-containing protein</fullName>
    </recommendedName>
</protein>
<keyword evidence="2" id="KW-1185">Reference proteome</keyword>
<dbReference type="EMBL" id="PKMF04000062">
    <property type="protein sequence ID" value="KAK7853732.1"/>
    <property type="molecule type" value="Genomic_DNA"/>
</dbReference>
<dbReference type="Proteomes" id="UP000237347">
    <property type="component" value="Unassembled WGS sequence"/>
</dbReference>
<gene>
    <name evidence="1" type="ORF">CFP56_034794</name>
</gene>
<proteinExistence type="predicted"/>
<accession>A0AAW0LRG1</accession>
<name>A0AAW0LRG1_QUESU</name>
<sequence>MGNNNNNNKKPEKGSLSWLTLSLKAPTPVSFDQKSKHSHYSLPSSQTSLQNNLMMKPMDQIQRTTRGHLDITTRRLKNRERQRRYRARKRLEEEIKKSSVINQSTPPQVDLQQNVIHGPCMTRVHCKRDWKKDARKAHTSKDQDVISNVAVTLTSESQTPCSTYGIKAEPSLKRECHSEISHSLASSETHRTIVGRRDWKADARKKKC</sequence>
<comment type="caution">
    <text evidence="1">The sequence shown here is derived from an EMBL/GenBank/DDBJ whole genome shotgun (WGS) entry which is preliminary data.</text>
</comment>